<organism evidence="1">
    <name type="scientific">bioreactor metagenome</name>
    <dbReference type="NCBI Taxonomy" id="1076179"/>
    <lineage>
        <taxon>unclassified sequences</taxon>
        <taxon>metagenomes</taxon>
        <taxon>ecological metagenomes</taxon>
    </lineage>
</organism>
<dbReference type="EMBL" id="VSSQ01031507">
    <property type="protein sequence ID" value="MPM82412.1"/>
    <property type="molecule type" value="Genomic_DNA"/>
</dbReference>
<reference evidence="1" key="1">
    <citation type="submission" date="2019-08" db="EMBL/GenBank/DDBJ databases">
        <authorList>
            <person name="Kucharzyk K."/>
            <person name="Murdoch R.W."/>
            <person name="Higgins S."/>
            <person name="Loffler F."/>
        </authorList>
    </citation>
    <scope>NUCLEOTIDE SEQUENCE</scope>
</reference>
<accession>A0A645D0T1</accession>
<comment type="caution">
    <text evidence="1">The sequence shown here is derived from an EMBL/GenBank/DDBJ whole genome shotgun (WGS) entry which is preliminary data.</text>
</comment>
<protein>
    <submittedName>
        <fullName evidence="1">Uncharacterized protein</fullName>
    </submittedName>
</protein>
<dbReference type="AlphaFoldDB" id="A0A645D0T1"/>
<proteinExistence type="predicted"/>
<gene>
    <name evidence="1" type="ORF">SDC9_129473</name>
</gene>
<name>A0A645D0T1_9ZZZZ</name>
<evidence type="ECO:0000313" key="1">
    <source>
        <dbReference type="EMBL" id="MPM82412.1"/>
    </source>
</evidence>
<sequence>MIAVGLSCYAGLVLFLGILPSRHICSDRIQDVDHQGTYHGPFFLVDVIMGNNYRGSIQFSTEATSLYENGGFYETRISTKAMSKDEILVCYRYVKSYGLIQDI</sequence>